<dbReference type="RefSeq" id="XP_041225298.1">
    <property type="nucleotide sequence ID" value="XM_041377061.1"/>
</dbReference>
<name>A0AAD4E536_9AGAM</name>
<reference evidence="2" key="1">
    <citation type="journal article" date="2020" name="New Phytol.">
        <title>Comparative genomics reveals dynamic genome evolution in host specialist ectomycorrhizal fungi.</title>
        <authorList>
            <person name="Lofgren L.A."/>
            <person name="Nguyen N.H."/>
            <person name="Vilgalys R."/>
            <person name="Ruytinx J."/>
            <person name="Liao H.L."/>
            <person name="Branco S."/>
            <person name="Kuo A."/>
            <person name="LaButti K."/>
            <person name="Lipzen A."/>
            <person name="Andreopoulos W."/>
            <person name="Pangilinan J."/>
            <person name="Riley R."/>
            <person name="Hundley H."/>
            <person name="Na H."/>
            <person name="Barry K."/>
            <person name="Grigoriev I.V."/>
            <person name="Stajich J.E."/>
            <person name="Kennedy P.G."/>
        </authorList>
    </citation>
    <scope>NUCLEOTIDE SEQUENCE</scope>
    <source>
        <strain evidence="2">FC203</strain>
    </source>
</reference>
<keyword evidence="3" id="KW-1185">Reference proteome</keyword>
<sequence length="941" mass="107048">MEDGHLEGEESPMDVSHPGDDEDEGDHFGVEEPDFFELGKNTSGESLIDALDEIRHFPQPDTVSSMIPVWLYVPQRPEVLQQLVQLNHAFVMLTKGSYDLIGYLADHYQISPIYCDTALKQGQPWLHQLYQIGWLILEEADTTQLVLHALFHMTKREPSQPVVLISVRSAPLIVDLIPKVFHCQRGRSVQFHPAPFPYGYPPPAYPTATPTAQSTSEAQASSSNIVETYPLDTPLSSDAFSTIDLQPMSNADLDFGYQHWGLSTTTSISSVSESTWPVSNELIEASYEQPVLNNFHPDLQWRDKNASEWTNLNQSQRSTLNREMKQSLWPRIVLLTRWLFMGALWIGQDRDSLSVSPAGLIVIEDGQTVSVGWKAFRVNLAKTLDNVKAELRKVIKVHNMEERINYFVSLLNSDKRYQVQRAISELIVEQLFRELLWASLLRPISGLGDEGRNGRVADLFPEEILSKFKCLAQQPIYSTMTMVLKEINPSNIDYHTPDIMHVIIMSALDEMYAQPHLYPDFRGAVMALPFLMERNVLPIEPKSQRPGFVSNRSRRRRMLDVVDIDTQSNTNDASMNVFGEVPNNGGFTYEKSLRSVWDVPESYFTVWGTSLSQIPVVQCQPLGSICENLEAAPPQRLYVTQRYSAPQTHISTEPRVSDANKSRLRSPSIYNDPSPLSCFSKSCASGALSVTLRLMARFIASQKLRTELYVLSFLLKDRVYPGDLWELVGERSIEATQEEILRRHQSTCTSGDEERHATVERMLMDERKKRCQMEVSLYSQAIELLEQHRMFAESEIWFASQEERRAPISLNCISPSLPLSSTWVTTDVQEAFYNAFQEELNMQAELMTMSLATRHNNTYLRNLGLDLLILQSKTRRAEAEIELYNVAIENAHGFDLCGSSSKTPLDTTIRRPLCKAAHCYDEDEEVDDGSEGYEDYEDWKL</sequence>
<protein>
    <submittedName>
        <fullName evidence="2">Uncharacterized protein</fullName>
    </submittedName>
</protein>
<accession>A0AAD4E536</accession>
<gene>
    <name evidence="2" type="ORF">F5891DRAFT_980950</name>
</gene>
<proteinExistence type="predicted"/>
<evidence type="ECO:0000313" key="2">
    <source>
        <dbReference type="EMBL" id="KAG1899722.1"/>
    </source>
</evidence>
<comment type="caution">
    <text evidence="2">The sequence shown here is derived from an EMBL/GenBank/DDBJ whole genome shotgun (WGS) entry which is preliminary data.</text>
</comment>
<evidence type="ECO:0000313" key="3">
    <source>
        <dbReference type="Proteomes" id="UP001195769"/>
    </source>
</evidence>
<dbReference type="EMBL" id="JABBWK010000031">
    <property type="protein sequence ID" value="KAG1899722.1"/>
    <property type="molecule type" value="Genomic_DNA"/>
</dbReference>
<feature type="region of interest" description="Disordered" evidence="1">
    <location>
        <begin position="1"/>
        <end position="30"/>
    </location>
</feature>
<dbReference type="Proteomes" id="UP001195769">
    <property type="component" value="Unassembled WGS sequence"/>
</dbReference>
<organism evidence="2 3">
    <name type="scientific">Suillus fuscotomentosus</name>
    <dbReference type="NCBI Taxonomy" id="1912939"/>
    <lineage>
        <taxon>Eukaryota</taxon>
        <taxon>Fungi</taxon>
        <taxon>Dikarya</taxon>
        <taxon>Basidiomycota</taxon>
        <taxon>Agaricomycotina</taxon>
        <taxon>Agaricomycetes</taxon>
        <taxon>Agaricomycetidae</taxon>
        <taxon>Boletales</taxon>
        <taxon>Suillineae</taxon>
        <taxon>Suillaceae</taxon>
        <taxon>Suillus</taxon>
    </lineage>
</organism>
<dbReference type="AlphaFoldDB" id="A0AAD4E536"/>
<feature type="compositionally biased region" description="Acidic residues" evidence="1">
    <location>
        <begin position="20"/>
        <end position="30"/>
    </location>
</feature>
<dbReference type="GeneID" id="64671359"/>
<evidence type="ECO:0000256" key="1">
    <source>
        <dbReference type="SAM" id="MobiDB-lite"/>
    </source>
</evidence>